<protein>
    <submittedName>
        <fullName evidence="3">C-terminal processing protease CtpA/Prc</fullName>
    </submittedName>
</protein>
<dbReference type="GO" id="GO:0004175">
    <property type="term" value="F:endopeptidase activity"/>
    <property type="evidence" value="ECO:0007669"/>
    <property type="project" value="TreeGrafter"/>
</dbReference>
<keyword evidence="1" id="KW-0732">Signal</keyword>
<feature type="chain" id="PRO_5020454102" evidence="1">
    <location>
        <begin position="22"/>
        <end position="499"/>
    </location>
</feature>
<dbReference type="InterPro" id="IPR029045">
    <property type="entry name" value="ClpP/crotonase-like_dom_sf"/>
</dbReference>
<evidence type="ECO:0000313" key="3">
    <source>
        <dbReference type="EMBL" id="TCV19021.1"/>
    </source>
</evidence>
<dbReference type="Proteomes" id="UP000295197">
    <property type="component" value="Unassembled WGS sequence"/>
</dbReference>
<dbReference type="GO" id="GO:0006508">
    <property type="term" value="P:proteolysis"/>
    <property type="evidence" value="ECO:0007669"/>
    <property type="project" value="UniProtKB-KW"/>
</dbReference>
<dbReference type="EMBL" id="SMBZ01000006">
    <property type="protein sequence ID" value="TCV19021.1"/>
    <property type="molecule type" value="Genomic_DNA"/>
</dbReference>
<dbReference type="GO" id="GO:0007165">
    <property type="term" value="P:signal transduction"/>
    <property type="evidence" value="ECO:0007669"/>
    <property type="project" value="TreeGrafter"/>
</dbReference>
<evidence type="ECO:0000313" key="4">
    <source>
        <dbReference type="Proteomes" id="UP000295197"/>
    </source>
</evidence>
<keyword evidence="3" id="KW-0645">Protease</keyword>
<dbReference type="Pfam" id="PF17820">
    <property type="entry name" value="PDZ_6"/>
    <property type="match status" value="1"/>
</dbReference>
<comment type="caution">
    <text evidence="3">The sequence shown here is derived from an EMBL/GenBank/DDBJ whole genome shotgun (WGS) entry which is preliminary data.</text>
</comment>
<dbReference type="SMART" id="SM00245">
    <property type="entry name" value="TSPc"/>
    <property type="match status" value="1"/>
</dbReference>
<dbReference type="InterPro" id="IPR041489">
    <property type="entry name" value="PDZ_6"/>
</dbReference>
<dbReference type="Gene3D" id="2.30.42.10">
    <property type="match status" value="1"/>
</dbReference>
<dbReference type="SUPFAM" id="SSF52096">
    <property type="entry name" value="ClpP/crotonase"/>
    <property type="match status" value="1"/>
</dbReference>
<dbReference type="Gene3D" id="3.90.226.10">
    <property type="entry name" value="2-enoyl-CoA Hydratase, Chain A, domain 1"/>
    <property type="match status" value="1"/>
</dbReference>
<dbReference type="CDD" id="cd07561">
    <property type="entry name" value="Peptidase_S41_CPP_like"/>
    <property type="match status" value="1"/>
</dbReference>
<evidence type="ECO:0000259" key="2">
    <source>
        <dbReference type="PROSITE" id="PS50106"/>
    </source>
</evidence>
<dbReference type="InterPro" id="IPR036034">
    <property type="entry name" value="PDZ_sf"/>
</dbReference>
<dbReference type="OrthoDB" id="7168509at2"/>
<keyword evidence="3" id="KW-0378">Hydrolase</keyword>
<dbReference type="SUPFAM" id="SSF50156">
    <property type="entry name" value="PDZ domain-like"/>
    <property type="match status" value="1"/>
</dbReference>
<gene>
    <name evidence="3" type="ORF">EDC17_10061</name>
</gene>
<dbReference type="Pfam" id="PF03572">
    <property type="entry name" value="Peptidase_S41"/>
    <property type="match status" value="1"/>
</dbReference>
<feature type="domain" description="PDZ" evidence="2">
    <location>
        <begin position="117"/>
        <end position="176"/>
    </location>
</feature>
<name>A0A4R3W0D7_9SPHI</name>
<dbReference type="PANTHER" id="PTHR32060">
    <property type="entry name" value="TAIL-SPECIFIC PROTEASE"/>
    <property type="match status" value="1"/>
</dbReference>
<dbReference type="GO" id="GO:0030288">
    <property type="term" value="C:outer membrane-bounded periplasmic space"/>
    <property type="evidence" value="ECO:0007669"/>
    <property type="project" value="TreeGrafter"/>
</dbReference>
<dbReference type="AlphaFoldDB" id="A0A4R3W0D7"/>
<feature type="signal peptide" evidence="1">
    <location>
        <begin position="1"/>
        <end position="21"/>
    </location>
</feature>
<dbReference type="PROSITE" id="PS51257">
    <property type="entry name" value="PROKAR_LIPOPROTEIN"/>
    <property type="match status" value="1"/>
</dbReference>
<dbReference type="InterPro" id="IPR001478">
    <property type="entry name" value="PDZ"/>
</dbReference>
<dbReference type="GO" id="GO:0008236">
    <property type="term" value="F:serine-type peptidase activity"/>
    <property type="evidence" value="ECO:0007669"/>
    <property type="project" value="InterPro"/>
</dbReference>
<organism evidence="3 4">
    <name type="scientific">Sphingobacterium alimentarium</name>
    <dbReference type="NCBI Taxonomy" id="797292"/>
    <lineage>
        <taxon>Bacteria</taxon>
        <taxon>Pseudomonadati</taxon>
        <taxon>Bacteroidota</taxon>
        <taxon>Sphingobacteriia</taxon>
        <taxon>Sphingobacteriales</taxon>
        <taxon>Sphingobacteriaceae</taxon>
        <taxon>Sphingobacterium</taxon>
    </lineage>
</organism>
<keyword evidence="4" id="KW-1185">Reference proteome</keyword>
<dbReference type="RefSeq" id="WP_132776795.1">
    <property type="nucleotide sequence ID" value="NZ_SMBZ01000006.1"/>
</dbReference>
<accession>A0A4R3W0D7</accession>
<reference evidence="3 4" key="1">
    <citation type="submission" date="2019-03" db="EMBL/GenBank/DDBJ databases">
        <title>Genomic Encyclopedia of Type Strains, Phase IV (KMG-IV): sequencing the most valuable type-strain genomes for metagenomic binning, comparative biology and taxonomic classification.</title>
        <authorList>
            <person name="Goeker M."/>
        </authorList>
    </citation>
    <scope>NUCLEOTIDE SEQUENCE [LARGE SCALE GENOMIC DNA]</scope>
    <source>
        <strain evidence="3 4">DSM 22362</strain>
    </source>
</reference>
<dbReference type="PROSITE" id="PS50106">
    <property type="entry name" value="PDZ"/>
    <property type="match status" value="1"/>
</dbReference>
<sequence>MKRLAVATLSLLLFVTMSCDKNDNPTPEPTNKWDTSPEAYLKDTTLYWTKVLSLWQDNIIPANINDVMDSVKVRNITKDFQTAEALLEHLIGMTPKDPATNQPYDRFSFLDRESVVSEEIQNARSTSYGMYVIYLQTAESVKDNNNADLYIRMVDQNSSAYQAGLRRGDRILSINGNTKYDYNTQRAQGFKGINDALNTESMTVKWRKPNGQEVEKKITQAQYSVNPILNSWVAELDGQKVGYFAFSSFISIISNQGQPTNLFNSLETLFTNYENQGVKHLIVDLRYNGGGATLTAEYLANRIAPAIANGKRMYYYKLNPVVQRELGDEFPPTDFNKRGNLELTKVYFLVTSSTASASELLINSLKPYMDVQVIGSENTYGKPVGFWGIPIGKKPAKADIYVTSFQMFNSANFGDYFNGLTPNKLTREDFLRDFGDPQEGFIAEALYHIKNGAYSSGTRSAIASKDLQRVNSTHQVKAINTRISDMGMFKFGTENIKLK</sequence>
<dbReference type="PANTHER" id="PTHR32060:SF30">
    <property type="entry name" value="CARBOXY-TERMINAL PROCESSING PROTEASE CTPA"/>
    <property type="match status" value="1"/>
</dbReference>
<proteinExistence type="predicted"/>
<dbReference type="InterPro" id="IPR005151">
    <property type="entry name" value="Tail-specific_protease"/>
</dbReference>
<dbReference type="Gene3D" id="3.30.750.170">
    <property type="match status" value="1"/>
</dbReference>
<evidence type="ECO:0000256" key="1">
    <source>
        <dbReference type="SAM" id="SignalP"/>
    </source>
</evidence>